<feature type="compositionally biased region" description="Polar residues" evidence="1">
    <location>
        <begin position="56"/>
        <end position="70"/>
    </location>
</feature>
<evidence type="ECO:0000256" key="1">
    <source>
        <dbReference type="SAM" id="MobiDB-lite"/>
    </source>
</evidence>
<evidence type="ECO:0000313" key="4">
    <source>
        <dbReference type="EMBL" id="MDT3767026.1"/>
    </source>
</evidence>
<accession>A0ABU3I9H8</accession>
<feature type="region of interest" description="Disordered" evidence="1">
    <location>
        <begin position="29"/>
        <end position="111"/>
    </location>
</feature>
<keyword evidence="5" id="KW-1185">Reference proteome</keyword>
<dbReference type="EMBL" id="JASXSX010000001">
    <property type="protein sequence ID" value="MDT3767026.1"/>
    <property type="molecule type" value="Genomic_DNA"/>
</dbReference>
<evidence type="ECO:0000256" key="2">
    <source>
        <dbReference type="SAM" id="SignalP"/>
    </source>
</evidence>
<evidence type="ECO:0000313" key="5">
    <source>
        <dbReference type="Proteomes" id="UP001247542"/>
    </source>
</evidence>
<gene>
    <name evidence="4" type="ORF">QS713_02960</name>
</gene>
<feature type="chain" id="PRO_5046236071" evidence="2">
    <location>
        <begin position="27"/>
        <end position="248"/>
    </location>
</feature>
<name>A0ABU3I9H8_9ACTO</name>
<feature type="signal peptide" evidence="2">
    <location>
        <begin position="1"/>
        <end position="26"/>
    </location>
</feature>
<feature type="domain" description="DUF6318" evidence="3">
    <location>
        <begin position="100"/>
        <end position="237"/>
    </location>
</feature>
<organism evidence="4 5">
    <name type="scientific">Gleimia hominis</name>
    <dbReference type="NCBI Taxonomy" id="595468"/>
    <lineage>
        <taxon>Bacteria</taxon>
        <taxon>Bacillati</taxon>
        <taxon>Actinomycetota</taxon>
        <taxon>Actinomycetes</taxon>
        <taxon>Actinomycetales</taxon>
        <taxon>Actinomycetaceae</taxon>
        <taxon>Gleimia</taxon>
    </lineage>
</organism>
<protein>
    <submittedName>
        <fullName evidence="4">DUF6318 family protein</fullName>
    </submittedName>
</protein>
<dbReference type="RefSeq" id="WP_313272313.1">
    <property type="nucleotide sequence ID" value="NZ_JASXSX010000001.1"/>
</dbReference>
<evidence type="ECO:0000259" key="3">
    <source>
        <dbReference type="Pfam" id="PF19843"/>
    </source>
</evidence>
<proteinExistence type="predicted"/>
<dbReference type="Proteomes" id="UP001247542">
    <property type="component" value="Unassembled WGS sequence"/>
</dbReference>
<feature type="compositionally biased region" description="Low complexity" evidence="1">
    <location>
        <begin position="71"/>
        <end position="82"/>
    </location>
</feature>
<feature type="compositionally biased region" description="Basic and acidic residues" evidence="1">
    <location>
        <begin position="92"/>
        <end position="111"/>
    </location>
</feature>
<sequence>MRNQTKQSRRQALTVVPLLACSMTLAACSSDKNTAVESPQEENKGHLKDFAKTTEENSFAQQADGTDPNQSGSGAPNGAPGSYDELVEPPPVEERYPYGKPKYPTEGRTHSREGALAVAKYYTELIGYSFSTLDTKPLEELCDRETARQCRGIINLILDKKKHGAWMFRVDTRKNEVSRVEKPETGMPGEILVLHTVKDVRYASYDMRNGPNIEIKVHDSLIASAYLEWKDNRWVLADGRYLTLTRTQ</sequence>
<keyword evidence="2" id="KW-0732">Signal</keyword>
<comment type="caution">
    <text evidence="4">The sequence shown here is derived from an EMBL/GenBank/DDBJ whole genome shotgun (WGS) entry which is preliminary data.</text>
</comment>
<dbReference type="Pfam" id="PF19843">
    <property type="entry name" value="DUF6318"/>
    <property type="match status" value="1"/>
</dbReference>
<dbReference type="PROSITE" id="PS51257">
    <property type="entry name" value="PROKAR_LIPOPROTEIN"/>
    <property type="match status" value="1"/>
</dbReference>
<dbReference type="InterPro" id="IPR046281">
    <property type="entry name" value="DUF6318"/>
</dbReference>
<reference evidence="4 5" key="1">
    <citation type="submission" date="2023-06" db="EMBL/GenBank/DDBJ databases">
        <title>Draft genome sequence of Gleimia hominis type strain CCUG 57540T.</title>
        <authorList>
            <person name="Salva-Serra F."/>
            <person name="Cardew S."/>
            <person name="Jensie Markopoulos S."/>
            <person name="Ohlen M."/>
            <person name="Inganas E."/>
            <person name="Svensson-Stadler L."/>
            <person name="Moore E.R.B."/>
        </authorList>
    </citation>
    <scope>NUCLEOTIDE SEQUENCE [LARGE SCALE GENOMIC DNA]</scope>
    <source>
        <strain evidence="4 5">CCUG 57540</strain>
    </source>
</reference>
<feature type="compositionally biased region" description="Basic and acidic residues" evidence="1">
    <location>
        <begin position="41"/>
        <end position="55"/>
    </location>
</feature>